<proteinExistence type="predicted"/>
<dbReference type="InterPro" id="IPR042301">
    <property type="entry name" value="GH115_sf"/>
</dbReference>
<feature type="domain" description="Gylcosyl hydrolase 115 C-terminal" evidence="3">
    <location>
        <begin position="807"/>
        <end position="979"/>
    </location>
</feature>
<dbReference type="PANTHER" id="PTHR37842">
    <property type="match status" value="1"/>
</dbReference>
<comment type="caution">
    <text evidence="4">The sequence shown here is derived from an EMBL/GenBank/DDBJ whole genome shotgun (WGS) entry which is preliminary data.</text>
</comment>
<gene>
    <name evidence="4" type="ORF">H0E84_03460</name>
</gene>
<dbReference type="EMBL" id="JACCKA010000027">
    <property type="protein sequence ID" value="NZA25429.1"/>
    <property type="molecule type" value="Genomic_DNA"/>
</dbReference>
<evidence type="ECO:0000313" key="4">
    <source>
        <dbReference type="EMBL" id="NZA25429.1"/>
    </source>
</evidence>
<dbReference type="GO" id="GO:0016787">
    <property type="term" value="F:hydrolase activity"/>
    <property type="evidence" value="ECO:0007669"/>
    <property type="project" value="UniProtKB-KW"/>
</dbReference>
<dbReference type="Gene3D" id="2.60.120.1620">
    <property type="match status" value="1"/>
</dbReference>
<dbReference type="RefSeq" id="WP_180677234.1">
    <property type="nucleotide sequence ID" value="NZ_JACCKA010000027.1"/>
</dbReference>
<feature type="signal peptide" evidence="2">
    <location>
        <begin position="1"/>
        <end position="46"/>
    </location>
</feature>
<dbReference type="GO" id="GO:0005975">
    <property type="term" value="P:carbohydrate metabolic process"/>
    <property type="evidence" value="ECO:0007669"/>
    <property type="project" value="UniProtKB-ARBA"/>
</dbReference>
<dbReference type="Gene3D" id="1.20.58.2150">
    <property type="match status" value="1"/>
</dbReference>
<reference evidence="4 5" key="1">
    <citation type="submission" date="2020-07" db="EMBL/GenBank/DDBJ databases">
        <title>Luteimonas sp. SJ-92.</title>
        <authorList>
            <person name="Huang X.-X."/>
            <person name="Xu L."/>
            <person name="Sun J.-Q."/>
        </authorList>
    </citation>
    <scope>NUCLEOTIDE SEQUENCE [LARGE SCALE GENOMIC DNA]</scope>
    <source>
        <strain evidence="4 5">SJ-92</strain>
    </source>
</reference>
<feature type="chain" id="PRO_5032385295" evidence="2">
    <location>
        <begin position="47"/>
        <end position="983"/>
    </location>
</feature>
<dbReference type="Gene3D" id="3.20.20.520">
    <property type="entry name" value="Glycosyl hydrolase family 115"/>
    <property type="match status" value="1"/>
</dbReference>
<evidence type="ECO:0000259" key="3">
    <source>
        <dbReference type="Pfam" id="PF17829"/>
    </source>
</evidence>
<dbReference type="PANTHER" id="PTHR37842:SF2">
    <property type="entry name" value="GYLCOSYL HYDROLASE 115 C-TERMINAL DOMAIN-CONTAINING PROTEIN"/>
    <property type="match status" value="1"/>
</dbReference>
<organism evidence="4 5">
    <name type="scientific">Luteimonas salinisoli</name>
    <dbReference type="NCBI Taxonomy" id="2752307"/>
    <lineage>
        <taxon>Bacteria</taxon>
        <taxon>Pseudomonadati</taxon>
        <taxon>Pseudomonadota</taxon>
        <taxon>Gammaproteobacteria</taxon>
        <taxon>Lysobacterales</taxon>
        <taxon>Lysobacteraceae</taxon>
        <taxon>Luteimonas</taxon>
    </lineage>
</organism>
<accession>A0A853J9S7</accession>
<dbReference type="InterPro" id="IPR031924">
    <property type="entry name" value="GH115"/>
</dbReference>
<name>A0A853J9S7_9GAMM</name>
<sequence length="983" mass="108156">MSAAAPRTAAGLRPDVPRSATSWWRPTAAIVLALALALAASGPARAAAADCDRPAAVCERAVAAALPLVDGGVPATVYADESDFPAVLRAARDLRADLSAVAGREAGFSTAADATGRTAIIVGTLGHSPRVDRIVRERGIDTAALTGRWEAYLIQVVDAPEPGIERALLIAGADRRGAIFGIYELSRRIGVSPWTWWADVPPPRAANLHIAPGRFIDAPGVKYRGIFINDEDPALGGWIRETYGSANHRFYERVFQLILRHKANYLWPAMWLPRAFYDDDPRNAELADEMGVVIATTHHEPMMRAHAEWEKYGEGPWDYARNRERLQGFWRGGIERLAGREAVVTLGMRGDGDEAMTEGTAIELLERIVADQRAIIAEVTGRPAAETPQVWALYKEVQDYFDQGMRVPEDVTLLFADDNWGNIRRLPEPGAARPGGYGVYYHFDYVGGPRNYKWLNTVQVERAWEQMRLAWAHGVERMWIVNVGDIKPMELPISAFLDQAWDPDAADLAWITGYPAAWAAEQFGDAHARDIGEILTRYTQYNARRKPELLAPETWSLLHDGEAGRVIAEWDTLEARTLALAKRLPASHRDAYFQLVEYPVLASANLNRMYVAAARNRLYAAQGRASANHWADEAQRLFERDAELQRIYEREIAGGKWIHMMSQPRIGYTHWQQPERNVMPPLVQVDVPTRGVTGVAVEGDARPWPQRAASPRLAPLDPVGAPAREVVVFNGGAEPVGFTARTSETWLQVSPAEAEVDDAQALELAVDWARLPEGEHEAVLAIRGSDRTEVYVQVPVRKPPAHRGARGFVEGDGVVAIEAAHHARAVAPAGAEWQAIPNLGRTLSGMTLWPATGSALTPGGDGAHLAYPLVMDAAGEVEVRVVLSPTLDFRNRGGLRYAVSVDDEPPQLVNVRLDPTPGDRDFRAWEHAVIDSVHVASSRHHVAPGANTLKLWAVDPGLVFQRIEVVADPRPRGTLGPVESRRR</sequence>
<dbReference type="InterPro" id="IPR029018">
    <property type="entry name" value="Hex-like_dom2"/>
</dbReference>
<evidence type="ECO:0000256" key="2">
    <source>
        <dbReference type="SAM" id="SignalP"/>
    </source>
</evidence>
<evidence type="ECO:0000256" key="1">
    <source>
        <dbReference type="ARBA" id="ARBA00022801"/>
    </source>
</evidence>
<dbReference type="Gene3D" id="3.30.379.10">
    <property type="entry name" value="Chitobiase/beta-hexosaminidase domain 2-like"/>
    <property type="match status" value="1"/>
</dbReference>
<keyword evidence="1 4" id="KW-0378">Hydrolase</keyword>
<evidence type="ECO:0000313" key="5">
    <source>
        <dbReference type="Proteomes" id="UP000578091"/>
    </source>
</evidence>
<dbReference type="AlphaFoldDB" id="A0A853J9S7"/>
<protein>
    <submittedName>
        <fullName evidence="4">Glycosyl hydrolase 115 family protein</fullName>
    </submittedName>
</protein>
<dbReference type="InterPro" id="IPR041437">
    <property type="entry name" value="GH115_C"/>
</dbReference>
<dbReference type="Pfam" id="PF15979">
    <property type="entry name" value="Glyco_hydro_115"/>
    <property type="match status" value="1"/>
</dbReference>
<dbReference type="Proteomes" id="UP000578091">
    <property type="component" value="Unassembled WGS sequence"/>
</dbReference>
<dbReference type="SUPFAM" id="SSF55545">
    <property type="entry name" value="beta-N-acetylhexosaminidase-like domain"/>
    <property type="match status" value="1"/>
</dbReference>
<dbReference type="Pfam" id="PF17829">
    <property type="entry name" value="GH115_C"/>
    <property type="match status" value="1"/>
</dbReference>
<keyword evidence="2" id="KW-0732">Signal</keyword>
<keyword evidence="5" id="KW-1185">Reference proteome</keyword>